<comment type="caution">
    <text evidence="1">The sequence shown here is derived from an EMBL/GenBank/DDBJ whole genome shotgun (WGS) entry which is preliminary data.</text>
</comment>
<proteinExistence type="predicted"/>
<gene>
    <name evidence="1" type="ORF">Mterra_02016</name>
</gene>
<protein>
    <submittedName>
        <fullName evidence="1">Uncharacterized protein</fullName>
    </submittedName>
</protein>
<accession>A0A399ELE7</accession>
<name>A0A399ELE7_9DEIN</name>
<sequence length="167" mass="18960">MNRYCKLILILGAVVLGLYPASAQGLNPLEVARVIREITPVTLAVYQVRYLPLLDARPQTRFTPDQARALLPHFNRLASQDELSLEQYRRIGTAISQVLTAEQDTYYSRLVKEQGKDNPALKDSEMKLLLEYYQAKIAYNPFAPNGFAHSDLKNLIKLLEARAREKA</sequence>
<keyword evidence="2" id="KW-1185">Reference proteome</keyword>
<evidence type="ECO:0000313" key="1">
    <source>
        <dbReference type="EMBL" id="RIH84293.1"/>
    </source>
</evidence>
<evidence type="ECO:0000313" key="2">
    <source>
        <dbReference type="Proteomes" id="UP000265715"/>
    </source>
</evidence>
<dbReference type="EMBL" id="QXDL01000076">
    <property type="protein sequence ID" value="RIH84293.1"/>
    <property type="molecule type" value="Genomic_DNA"/>
</dbReference>
<reference evidence="1 2" key="1">
    <citation type="submission" date="2018-08" db="EMBL/GenBank/DDBJ databases">
        <title>Meiothermus terrae DSM 26712 genome sequencing project.</title>
        <authorList>
            <person name="Da Costa M.S."/>
            <person name="Albuquerque L."/>
            <person name="Raposo P."/>
            <person name="Froufe H.J.C."/>
            <person name="Barroso C.S."/>
            <person name="Egas C."/>
        </authorList>
    </citation>
    <scope>NUCLEOTIDE SEQUENCE [LARGE SCALE GENOMIC DNA]</scope>
    <source>
        <strain evidence="1 2">DSM 26712</strain>
    </source>
</reference>
<organism evidence="1 2">
    <name type="scientific">Calidithermus terrae</name>
    <dbReference type="NCBI Taxonomy" id="1408545"/>
    <lineage>
        <taxon>Bacteria</taxon>
        <taxon>Thermotogati</taxon>
        <taxon>Deinococcota</taxon>
        <taxon>Deinococci</taxon>
        <taxon>Thermales</taxon>
        <taxon>Thermaceae</taxon>
        <taxon>Calidithermus</taxon>
    </lineage>
</organism>
<dbReference type="AlphaFoldDB" id="A0A399ELE7"/>
<dbReference type="RefSeq" id="WP_027891827.1">
    <property type="nucleotide sequence ID" value="NZ_QXDL01000076.1"/>
</dbReference>
<dbReference type="Proteomes" id="UP000265715">
    <property type="component" value="Unassembled WGS sequence"/>
</dbReference>